<gene>
    <name evidence="5 8" type="primary">pdxH</name>
    <name evidence="8" type="ORF">ACFQ3F_08820</name>
</gene>
<evidence type="ECO:0000313" key="9">
    <source>
        <dbReference type="Proteomes" id="UP001597229"/>
    </source>
</evidence>
<keyword evidence="3 5" id="KW-0288">FMN</keyword>
<feature type="domain" description="Pyridoxamine 5'-phosphate oxidase N-terminal" evidence="6">
    <location>
        <begin position="43"/>
        <end position="167"/>
    </location>
</feature>
<feature type="binding site" evidence="5">
    <location>
        <position position="93"/>
    </location>
    <ligand>
        <name>FMN</name>
        <dbReference type="ChEBI" id="CHEBI:58210"/>
    </ligand>
</feature>
<organism evidence="8 9">
    <name type="scientific">Nocardioides ginsengisoli</name>
    <dbReference type="NCBI Taxonomy" id="363868"/>
    <lineage>
        <taxon>Bacteria</taxon>
        <taxon>Bacillati</taxon>
        <taxon>Actinomycetota</taxon>
        <taxon>Actinomycetes</taxon>
        <taxon>Propionibacteriales</taxon>
        <taxon>Nocardioidaceae</taxon>
        <taxon>Nocardioides</taxon>
    </lineage>
</organism>
<comment type="cofactor">
    <cofactor evidence="5">
        <name>FMN</name>
        <dbReference type="ChEBI" id="CHEBI:58210"/>
    </cofactor>
    <text evidence="5">Binds 1 FMN per subunit.</text>
</comment>
<name>A0ABW3VXW4_9ACTN</name>
<evidence type="ECO:0000259" key="6">
    <source>
        <dbReference type="Pfam" id="PF01243"/>
    </source>
</evidence>
<protein>
    <recommendedName>
        <fullName evidence="5">Pyridoxine/pyridoxamine 5'-phosphate oxidase</fullName>
        <ecNumber evidence="5">1.4.3.5</ecNumber>
    </recommendedName>
    <alternativeName>
        <fullName evidence="5">PNP/PMP oxidase</fullName>
        <shortName evidence="5">PNPOx</shortName>
    </alternativeName>
    <alternativeName>
        <fullName evidence="5">Pyridoxal 5'-phosphate synthase</fullName>
    </alternativeName>
</protein>
<feature type="domain" description="Pyridoxine 5'-phosphate oxidase dimerisation C-terminal" evidence="7">
    <location>
        <begin position="182"/>
        <end position="222"/>
    </location>
</feature>
<comment type="caution">
    <text evidence="5">Lacks conserved residue(s) required for the propagation of feature annotation.</text>
</comment>
<proteinExistence type="inferred from homology"/>
<dbReference type="PIRSF" id="PIRSF000190">
    <property type="entry name" value="Pyd_amn-ph_oxd"/>
    <property type="match status" value="1"/>
</dbReference>
<dbReference type="EMBL" id="JBHTLX010000012">
    <property type="protein sequence ID" value="MFD1247891.1"/>
    <property type="molecule type" value="Genomic_DNA"/>
</dbReference>
<feature type="binding site" evidence="5">
    <location>
        <begin position="68"/>
        <end position="73"/>
    </location>
    <ligand>
        <name>FMN</name>
        <dbReference type="ChEBI" id="CHEBI:58210"/>
    </ligand>
</feature>
<dbReference type="SUPFAM" id="SSF50475">
    <property type="entry name" value="FMN-binding split barrel"/>
    <property type="match status" value="1"/>
</dbReference>
<dbReference type="InterPro" id="IPR019740">
    <property type="entry name" value="Pyridox_Oxase_CS"/>
</dbReference>
<evidence type="ECO:0000256" key="4">
    <source>
        <dbReference type="ARBA" id="ARBA00023002"/>
    </source>
</evidence>
<feature type="binding site" evidence="5">
    <location>
        <begin position="151"/>
        <end position="152"/>
    </location>
    <ligand>
        <name>FMN</name>
        <dbReference type="ChEBI" id="CHEBI:58210"/>
    </ligand>
</feature>
<dbReference type="EC" id="1.4.3.5" evidence="5"/>
<accession>A0ABW3VXW4</accession>
<feature type="binding site" evidence="5">
    <location>
        <position position="138"/>
    </location>
    <ligand>
        <name>substrate</name>
    </ligand>
</feature>
<feature type="binding site" evidence="5">
    <location>
        <begin position="201"/>
        <end position="203"/>
    </location>
    <ligand>
        <name>substrate</name>
    </ligand>
</feature>
<comment type="caution">
    <text evidence="8">The sequence shown here is derived from an EMBL/GenBank/DDBJ whole genome shotgun (WGS) entry which is preliminary data.</text>
</comment>
<comment type="pathway">
    <text evidence="5">Cofactor metabolism; pyridoxal 5'-phosphate salvage; pyridoxal 5'-phosphate from pyridoxine 5'-phosphate: step 1/1.</text>
</comment>
<dbReference type="PROSITE" id="PS01064">
    <property type="entry name" value="PYRIDOX_OXIDASE"/>
    <property type="match status" value="1"/>
</dbReference>
<comment type="pathway">
    <text evidence="5">Cofactor metabolism; pyridoxal 5'-phosphate salvage; pyridoxal 5'-phosphate from pyridoxamine 5'-phosphate: step 1/1.</text>
</comment>
<dbReference type="InterPro" id="IPR019576">
    <property type="entry name" value="Pyridoxamine_oxidase_dimer_C"/>
</dbReference>
<dbReference type="GO" id="GO:0004733">
    <property type="term" value="F:pyridoxamine phosphate oxidase activity"/>
    <property type="evidence" value="ECO:0007669"/>
    <property type="project" value="UniProtKB-EC"/>
</dbReference>
<feature type="binding site" evidence="5">
    <location>
        <begin position="87"/>
        <end position="88"/>
    </location>
    <ligand>
        <name>FMN</name>
        <dbReference type="ChEBI" id="CHEBI:58210"/>
    </ligand>
</feature>
<feature type="binding site" evidence="5">
    <location>
        <position position="205"/>
    </location>
    <ligand>
        <name>FMN</name>
        <dbReference type="ChEBI" id="CHEBI:58210"/>
    </ligand>
</feature>
<feature type="binding site" evidence="5">
    <location>
        <position position="73"/>
    </location>
    <ligand>
        <name>substrate</name>
    </ligand>
</feature>
<dbReference type="InterPro" id="IPR011576">
    <property type="entry name" value="Pyridox_Oxase_N"/>
</dbReference>
<comment type="catalytic activity">
    <reaction evidence="5">
        <text>pyridoxamine 5'-phosphate + O2 + H2O = pyridoxal 5'-phosphate + H2O2 + NH4(+)</text>
        <dbReference type="Rhea" id="RHEA:15817"/>
        <dbReference type="ChEBI" id="CHEBI:15377"/>
        <dbReference type="ChEBI" id="CHEBI:15379"/>
        <dbReference type="ChEBI" id="CHEBI:16240"/>
        <dbReference type="ChEBI" id="CHEBI:28938"/>
        <dbReference type="ChEBI" id="CHEBI:58451"/>
        <dbReference type="ChEBI" id="CHEBI:597326"/>
        <dbReference type="EC" id="1.4.3.5"/>
    </reaction>
</comment>
<dbReference type="PANTHER" id="PTHR10851">
    <property type="entry name" value="PYRIDOXINE-5-PHOSPHATE OXIDASE"/>
    <property type="match status" value="1"/>
</dbReference>
<comment type="function">
    <text evidence="5">Catalyzes the oxidation of either pyridoxine 5'-phosphate (PNP) or pyridoxamine 5'-phosphate (PMP) into pyridoxal 5'-phosphate (PLP).</text>
</comment>
<reference evidence="9" key="1">
    <citation type="journal article" date="2019" name="Int. J. Syst. Evol. Microbiol.">
        <title>The Global Catalogue of Microorganisms (GCM) 10K type strain sequencing project: providing services to taxonomists for standard genome sequencing and annotation.</title>
        <authorList>
            <consortium name="The Broad Institute Genomics Platform"/>
            <consortium name="The Broad Institute Genome Sequencing Center for Infectious Disease"/>
            <person name="Wu L."/>
            <person name="Ma J."/>
        </authorList>
    </citation>
    <scope>NUCLEOTIDE SEQUENCE [LARGE SCALE GENOMIC DNA]</scope>
    <source>
        <strain evidence="9">CCUG 52478</strain>
    </source>
</reference>
<evidence type="ECO:0000256" key="1">
    <source>
        <dbReference type="ARBA" id="ARBA00007301"/>
    </source>
</evidence>
<dbReference type="Pfam" id="PF10590">
    <property type="entry name" value="PNP_phzG_C"/>
    <property type="match status" value="1"/>
</dbReference>
<dbReference type="PANTHER" id="PTHR10851:SF0">
    <property type="entry name" value="PYRIDOXINE-5'-PHOSPHATE OXIDASE"/>
    <property type="match status" value="1"/>
</dbReference>
<keyword evidence="5" id="KW-0664">Pyridoxine biosynthesis</keyword>
<feature type="binding site" evidence="5">
    <location>
        <position position="134"/>
    </location>
    <ligand>
        <name>substrate</name>
    </ligand>
</feature>
<keyword evidence="2 5" id="KW-0285">Flavoprotein</keyword>
<dbReference type="InterPro" id="IPR012349">
    <property type="entry name" value="Split_barrel_FMN-bd"/>
</dbReference>
<feature type="binding site" evidence="5">
    <location>
        <position position="94"/>
    </location>
    <ligand>
        <name>FMN</name>
        <dbReference type="ChEBI" id="CHEBI:58210"/>
    </ligand>
</feature>
<dbReference type="Proteomes" id="UP001597229">
    <property type="component" value="Unassembled WGS sequence"/>
</dbReference>
<evidence type="ECO:0000256" key="2">
    <source>
        <dbReference type="ARBA" id="ARBA00022630"/>
    </source>
</evidence>
<evidence type="ECO:0000256" key="5">
    <source>
        <dbReference type="HAMAP-Rule" id="MF_01629"/>
    </source>
</evidence>
<dbReference type="Gene3D" id="2.30.110.10">
    <property type="entry name" value="Electron Transport, Fmn-binding Protein, Chain A"/>
    <property type="match status" value="1"/>
</dbReference>
<evidence type="ECO:0000259" key="7">
    <source>
        <dbReference type="Pfam" id="PF10590"/>
    </source>
</evidence>
<feature type="binding site" evidence="5">
    <location>
        <position position="116"/>
    </location>
    <ligand>
        <name>FMN</name>
        <dbReference type="ChEBI" id="CHEBI:58210"/>
    </ligand>
</feature>
<comment type="subunit">
    <text evidence="5">Homodimer.</text>
</comment>
<comment type="similarity">
    <text evidence="1 5">Belongs to the pyridoxamine 5'-phosphate oxidase family.</text>
</comment>
<sequence length="222" mass="24518">MLGDEKDPHDLAALRREYGARGLGEADAPAEPWTLWQDWFDAVVAAGIHEPNAMVVATVDADGTPSARMVLLKRVSPIGPDDGFTFFTNTASRKGEALAHEPRCALLFPWHPLERQVRVEGEAVPLAADAVAAYFATRPRAAQLGAWASPQSQVVSGRDVLDQAYADAEARFGDDVPVPPAWGGYRVRPTSFEFWQGRQSRLHDRLRYTRTGDDWARERLAP</sequence>
<keyword evidence="4 5" id="KW-0560">Oxidoreductase</keyword>
<dbReference type="Pfam" id="PF01243">
    <property type="entry name" value="PNPOx_N"/>
    <property type="match status" value="1"/>
</dbReference>
<dbReference type="NCBIfam" id="NF004231">
    <property type="entry name" value="PRK05679.1"/>
    <property type="match status" value="1"/>
</dbReference>
<dbReference type="RefSeq" id="WP_367918446.1">
    <property type="nucleotide sequence ID" value="NZ_BAABAC010000013.1"/>
</dbReference>
<evidence type="ECO:0000256" key="3">
    <source>
        <dbReference type="ARBA" id="ARBA00022643"/>
    </source>
</evidence>
<dbReference type="HAMAP" id="MF_01629">
    <property type="entry name" value="PdxH"/>
    <property type="match status" value="1"/>
</dbReference>
<evidence type="ECO:0000313" key="8">
    <source>
        <dbReference type="EMBL" id="MFD1247891.1"/>
    </source>
</evidence>
<dbReference type="InterPro" id="IPR000659">
    <property type="entry name" value="Pyridox_Oxase"/>
</dbReference>
<comment type="catalytic activity">
    <reaction evidence="5">
        <text>pyridoxine 5'-phosphate + O2 = pyridoxal 5'-phosphate + H2O2</text>
        <dbReference type="Rhea" id="RHEA:15149"/>
        <dbReference type="ChEBI" id="CHEBI:15379"/>
        <dbReference type="ChEBI" id="CHEBI:16240"/>
        <dbReference type="ChEBI" id="CHEBI:58589"/>
        <dbReference type="ChEBI" id="CHEBI:597326"/>
        <dbReference type="EC" id="1.4.3.5"/>
    </reaction>
</comment>
<keyword evidence="9" id="KW-1185">Reference proteome</keyword>
<dbReference type="NCBIfam" id="TIGR00558">
    <property type="entry name" value="pdxH"/>
    <property type="match status" value="1"/>
</dbReference>
<feature type="binding site" evidence="5">
    <location>
        <position position="195"/>
    </location>
    <ligand>
        <name>FMN</name>
        <dbReference type="ChEBI" id="CHEBI:58210"/>
    </ligand>
</feature>